<evidence type="ECO:0000313" key="3">
    <source>
        <dbReference type="Proteomes" id="UP000254621"/>
    </source>
</evidence>
<accession>A0A380NXJ2</accession>
<keyword evidence="1" id="KW-0812">Transmembrane</keyword>
<gene>
    <name evidence="2" type="ORF">NCTC13645_00648</name>
</gene>
<dbReference type="CDD" id="cd09877">
    <property type="entry name" value="PIN_YacL-like"/>
    <property type="match status" value="1"/>
</dbReference>
<feature type="transmembrane region" description="Helical" evidence="1">
    <location>
        <begin position="79"/>
        <end position="102"/>
    </location>
</feature>
<evidence type="ECO:0000313" key="2">
    <source>
        <dbReference type="EMBL" id="SUP52748.1"/>
    </source>
</evidence>
<dbReference type="SUPFAM" id="SSF88723">
    <property type="entry name" value="PIN domain-like"/>
    <property type="match status" value="1"/>
</dbReference>
<dbReference type="Gene3D" id="3.40.50.1010">
    <property type="entry name" value="5'-nuclease"/>
    <property type="match status" value="1"/>
</dbReference>
<name>A0A380NXJ2_WEIVI</name>
<protein>
    <submittedName>
        <fullName evidence="2">Uncharacterized PIN and TRAM-domain containing protein TTHA0540</fullName>
    </submittedName>
</protein>
<keyword evidence="1" id="KW-1133">Transmembrane helix</keyword>
<sequence>MRKRIIQLAYIILGGALTINVLPVLWRVMGVQNDLWLNNVVVNFLSGGLISFIISVPTWRYVDNGIREIENFLNRQSPLMLLVGSLGTLIGLALAVFITAPLQRMDSVLMSSVIPVLIMLLFGYLGFRLGTTRIDEWRNLIPSLNNMSRLTKFVGIRRMMMRRLRLAKRTTIIIKFGYKYLIDGRILDIVKTGFIEGTLLVPNFVLYELQYLADKGEEIKRVRGRRGLDVLNELREQTLIPLEMWEGDYKTSKRLMKS</sequence>
<dbReference type="InterPro" id="IPR029060">
    <property type="entry name" value="PIN-like_dom_sf"/>
</dbReference>
<feature type="transmembrane region" description="Helical" evidence="1">
    <location>
        <begin position="7"/>
        <end position="28"/>
    </location>
</feature>
<organism evidence="2 3">
    <name type="scientific">Weissella viridescens</name>
    <name type="common">Lactobacillus viridescens</name>
    <dbReference type="NCBI Taxonomy" id="1629"/>
    <lineage>
        <taxon>Bacteria</taxon>
        <taxon>Bacillati</taxon>
        <taxon>Bacillota</taxon>
        <taxon>Bacilli</taxon>
        <taxon>Lactobacillales</taxon>
        <taxon>Lactobacillaceae</taxon>
        <taxon>Weissella</taxon>
    </lineage>
</organism>
<reference evidence="2 3" key="1">
    <citation type="submission" date="2018-06" db="EMBL/GenBank/DDBJ databases">
        <authorList>
            <consortium name="Pathogen Informatics"/>
            <person name="Doyle S."/>
        </authorList>
    </citation>
    <scope>NUCLEOTIDE SEQUENCE [LARGE SCALE GENOMIC DNA]</scope>
    <source>
        <strain evidence="2 3">NCTC13645</strain>
    </source>
</reference>
<feature type="transmembrane region" description="Helical" evidence="1">
    <location>
        <begin position="108"/>
        <end position="127"/>
    </location>
</feature>
<dbReference type="STRING" id="1629.IV50_GL000808"/>
<dbReference type="AlphaFoldDB" id="A0A380NXJ2"/>
<evidence type="ECO:0000256" key="1">
    <source>
        <dbReference type="SAM" id="Phobius"/>
    </source>
</evidence>
<dbReference type="EMBL" id="UHIV01000001">
    <property type="protein sequence ID" value="SUP52748.1"/>
    <property type="molecule type" value="Genomic_DNA"/>
</dbReference>
<keyword evidence="1" id="KW-0472">Membrane</keyword>
<dbReference type="Proteomes" id="UP000254621">
    <property type="component" value="Unassembled WGS sequence"/>
</dbReference>
<feature type="transmembrane region" description="Helical" evidence="1">
    <location>
        <begin position="40"/>
        <end position="59"/>
    </location>
</feature>
<proteinExistence type="predicted"/>